<name>A0A0D6PFH5_9PROT</name>
<dbReference type="GO" id="GO:0006313">
    <property type="term" value="P:DNA transposition"/>
    <property type="evidence" value="ECO:0007669"/>
    <property type="project" value="InterPro"/>
</dbReference>
<sequence>MDIHKQFSRWTKNGVWERVFSFLATDADNEYAMIGNAIAHAISTVPAPKKAGGDQGIGRTRCGLSTKIHAFIDALGNLVAFSLSSGQAHDLAGADNLLPDMQVDLLTAYKACDADEWVISCLADKGKAVVIRPKSTRKIKREYDRDIYKTRHLIESFFARFKQIRANATRYNIPARNYFLAGIHLAAVVIVSNDHKPQVKLRLHVLRLFSFNG</sequence>
<organism evidence="2 3">
    <name type="scientific">Acidocella aminolytica 101 = DSM 11237</name>
    <dbReference type="NCBI Taxonomy" id="1120923"/>
    <lineage>
        <taxon>Bacteria</taxon>
        <taxon>Pseudomonadati</taxon>
        <taxon>Pseudomonadota</taxon>
        <taxon>Alphaproteobacteria</taxon>
        <taxon>Acetobacterales</taxon>
        <taxon>Acidocellaceae</taxon>
        <taxon>Acidocella</taxon>
    </lineage>
</organism>
<feature type="domain" description="Transposase IS4-like" evidence="1">
    <location>
        <begin position="56"/>
        <end position="189"/>
    </location>
</feature>
<evidence type="ECO:0000313" key="2">
    <source>
        <dbReference type="EMBL" id="GAN79963.1"/>
    </source>
</evidence>
<evidence type="ECO:0000259" key="1">
    <source>
        <dbReference type="Pfam" id="PF01609"/>
    </source>
</evidence>
<dbReference type="PANTHER" id="PTHR30007:SF1">
    <property type="entry name" value="BLR1914 PROTEIN"/>
    <property type="match status" value="1"/>
</dbReference>
<dbReference type="STRING" id="1120923.SAMN02746095_00817"/>
<dbReference type="InterPro" id="IPR002559">
    <property type="entry name" value="Transposase_11"/>
</dbReference>
<dbReference type="AlphaFoldDB" id="A0A0D6PFH5"/>
<keyword evidence="3" id="KW-1185">Reference proteome</keyword>
<dbReference type="Pfam" id="PF01609">
    <property type="entry name" value="DDE_Tnp_1"/>
    <property type="match status" value="1"/>
</dbReference>
<dbReference type="EMBL" id="BANC01000034">
    <property type="protein sequence ID" value="GAN79963.1"/>
    <property type="molecule type" value="Genomic_DNA"/>
</dbReference>
<dbReference type="GO" id="GO:0003677">
    <property type="term" value="F:DNA binding"/>
    <property type="evidence" value="ECO:0007669"/>
    <property type="project" value="InterPro"/>
</dbReference>
<dbReference type="PANTHER" id="PTHR30007">
    <property type="entry name" value="PHP DOMAIN PROTEIN"/>
    <property type="match status" value="1"/>
</dbReference>
<gene>
    <name evidence="2" type="ORF">Aam_034_107</name>
</gene>
<dbReference type="GO" id="GO:0004803">
    <property type="term" value="F:transposase activity"/>
    <property type="evidence" value="ECO:0007669"/>
    <property type="project" value="InterPro"/>
</dbReference>
<dbReference type="Proteomes" id="UP000032668">
    <property type="component" value="Unassembled WGS sequence"/>
</dbReference>
<comment type="caution">
    <text evidence="2">The sequence shown here is derived from an EMBL/GenBank/DDBJ whole genome shotgun (WGS) entry which is preliminary data.</text>
</comment>
<accession>A0A0D6PFH5</accession>
<proteinExistence type="predicted"/>
<evidence type="ECO:0000313" key="3">
    <source>
        <dbReference type="Proteomes" id="UP000032668"/>
    </source>
</evidence>
<reference evidence="2 3" key="1">
    <citation type="submission" date="2012-11" db="EMBL/GenBank/DDBJ databases">
        <title>Whole genome sequence of Acidocella aminolytica 101 = DSM 11237.</title>
        <authorList>
            <person name="Azuma Y."/>
            <person name="Higashiura N."/>
            <person name="Hirakawa H."/>
            <person name="Matsushita K."/>
        </authorList>
    </citation>
    <scope>NUCLEOTIDE SEQUENCE [LARGE SCALE GENOMIC DNA]</scope>
    <source>
        <strain evidence="3">101 / DSM 11237</strain>
    </source>
</reference>
<dbReference type="NCBIfam" id="NF033580">
    <property type="entry name" value="transpos_IS5_3"/>
    <property type="match status" value="1"/>
</dbReference>
<protein>
    <submittedName>
        <fullName evidence="2">Transposase</fullName>
    </submittedName>
</protein>